<sequence>MSAQQTRSPKPRRRKAFGALCAGVVATATVLGVCTPATAAPATNPPAADQTTALAGANDWSCKPTAAHPRPVVLVHGTWADMTTTWSTLSPQLAERGYCVFALNYGTFDGVLNGNLLDLAGGADIASSARQLADFVNRVLRSTGAKQVDLVGHSQGGVVARQYLRFNGGTDHFDPRRNRVHTLVTLGATNHGSTFGLFSLLNDVAHKVGLPLSGAVSAAAGPAYIEQLVGSPFLAALNAGGDTERGVDYTVIATRDDKISTPPERTFLAAGPGATVHNVWVQDGCPGDTADHGQLTTDARSLYLVQSALDPAYGRTHPAPCG</sequence>
<dbReference type="PANTHER" id="PTHR32015">
    <property type="entry name" value="FASTING INDUCED LIPASE"/>
    <property type="match status" value="1"/>
</dbReference>
<evidence type="ECO:0000313" key="3">
    <source>
        <dbReference type="Proteomes" id="UP001152755"/>
    </source>
</evidence>
<dbReference type="Pfam" id="PF01674">
    <property type="entry name" value="Lipase_2"/>
    <property type="match status" value="1"/>
</dbReference>
<dbReference type="Proteomes" id="UP001152755">
    <property type="component" value="Unassembled WGS sequence"/>
</dbReference>
<accession>A0A9X4M3Q9</accession>
<feature type="chain" id="PRO_5040970429" evidence="1">
    <location>
        <begin position="40"/>
        <end position="322"/>
    </location>
</feature>
<comment type="caution">
    <text evidence="2">The sequence shown here is derived from an EMBL/GenBank/DDBJ whole genome shotgun (WGS) entry which is preliminary data.</text>
</comment>
<dbReference type="SUPFAM" id="SSF53474">
    <property type="entry name" value="alpha/beta-Hydrolases"/>
    <property type="match status" value="1"/>
</dbReference>
<evidence type="ECO:0000256" key="1">
    <source>
        <dbReference type="SAM" id="SignalP"/>
    </source>
</evidence>
<dbReference type="AlphaFoldDB" id="A0A9X4M3Q9"/>
<protein>
    <submittedName>
        <fullName evidence="2">Alpha/beta fold hydrolase</fullName>
    </submittedName>
</protein>
<evidence type="ECO:0000313" key="2">
    <source>
        <dbReference type="EMBL" id="MDG3015612.1"/>
    </source>
</evidence>
<keyword evidence="2" id="KW-0378">Hydrolase</keyword>
<keyword evidence="3" id="KW-1185">Reference proteome</keyword>
<dbReference type="PANTHER" id="PTHR32015:SF1">
    <property type="entry name" value="LIPASE"/>
    <property type="match status" value="1"/>
</dbReference>
<reference evidence="2" key="1">
    <citation type="submission" date="2022-08" db="EMBL/GenBank/DDBJ databases">
        <title>Genome analysis of Corynebacteriales strain.</title>
        <authorList>
            <person name="Lee S.D."/>
        </authorList>
    </citation>
    <scope>NUCLEOTIDE SEQUENCE</scope>
    <source>
        <strain evidence="2">D3-21</strain>
    </source>
</reference>
<dbReference type="EMBL" id="JANRHA010000008">
    <property type="protein sequence ID" value="MDG3015612.1"/>
    <property type="molecule type" value="Genomic_DNA"/>
</dbReference>
<dbReference type="GO" id="GO:0016298">
    <property type="term" value="F:lipase activity"/>
    <property type="evidence" value="ECO:0007669"/>
    <property type="project" value="TreeGrafter"/>
</dbReference>
<gene>
    <name evidence="2" type="ORF">NVS88_13710</name>
</gene>
<dbReference type="InterPro" id="IPR002918">
    <property type="entry name" value="Lipase_EstA/Esterase_EstB"/>
</dbReference>
<feature type="signal peptide" evidence="1">
    <location>
        <begin position="1"/>
        <end position="39"/>
    </location>
</feature>
<dbReference type="Gene3D" id="3.40.50.1820">
    <property type="entry name" value="alpha/beta hydrolase"/>
    <property type="match status" value="1"/>
</dbReference>
<dbReference type="InterPro" id="IPR029058">
    <property type="entry name" value="AB_hydrolase_fold"/>
</dbReference>
<keyword evidence="1" id="KW-0732">Signal</keyword>
<proteinExistence type="predicted"/>
<organism evidence="2 3">
    <name type="scientific">Speluncibacter jeojiensis</name>
    <dbReference type="NCBI Taxonomy" id="2710754"/>
    <lineage>
        <taxon>Bacteria</taxon>
        <taxon>Bacillati</taxon>
        <taxon>Actinomycetota</taxon>
        <taxon>Actinomycetes</taxon>
        <taxon>Mycobacteriales</taxon>
        <taxon>Speluncibacteraceae</taxon>
        <taxon>Speluncibacter</taxon>
    </lineage>
</organism>
<name>A0A9X4M3Q9_9ACTN</name>
<dbReference type="GO" id="GO:0016042">
    <property type="term" value="P:lipid catabolic process"/>
    <property type="evidence" value="ECO:0007669"/>
    <property type="project" value="InterPro"/>
</dbReference>